<dbReference type="Pfam" id="PF11249">
    <property type="entry name" value="DUF3047"/>
    <property type="match status" value="1"/>
</dbReference>
<organism evidence="1 2">
    <name type="scientific">Desulfuromonas soudanensis</name>
    <dbReference type="NCBI Taxonomy" id="1603606"/>
    <lineage>
        <taxon>Bacteria</taxon>
        <taxon>Pseudomonadati</taxon>
        <taxon>Thermodesulfobacteriota</taxon>
        <taxon>Desulfuromonadia</taxon>
        <taxon>Desulfuromonadales</taxon>
        <taxon>Desulfuromonadaceae</taxon>
        <taxon>Desulfuromonas</taxon>
    </lineage>
</organism>
<dbReference type="RefSeq" id="WP_053551253.1">
    <property type="nucleotide sequence ID" value="NZ_CP010802.1"/>
</dbReference>
<evidence type="ECO:0008006" key="3">
    <source>
        <dbReference type="Google" id="ProtNLM"/>
    </source>
</evidence>
<dbReference type="InterPro" id="IPR021409">
    <property type="entry name" value="DUF3047"/>
</dbReference>
<evidence type="ECO:0000313" key="2">
    <source>
        <dbReference type="Proteomes" id="UP000057158"/>
    </source>
</evidence>
<evidence type="ECO:0000313" key="1">
    <source>
        <dbReference type="EMBL" id="ALC17225.1"/>
    </source>
</evidence>
<dbReference type="Proteomes" id="UP000057158">
    <property type="component" value="Chromosome"/>
</dbReference>
<sequence length="211" mass="23860">MVRWLLLVLFLWCVPVTAGDRVILIDDFEAGLNSDWKVKEFRGETEYRVVAEGNGHCLQARSTASASGLVREMKYSLQDFPVLQWRWKVDNVLARGDARTKGGDDYAARVYVVFPHWFPPKTRSINYIWANRLPRGSHIPNPFFSNAVMVAVESGAERTGAWVDERRSVLEDYRTIFGEEPPAVGAIAIMTDTDNTGESARACYDDIVISR</sequence>
<dbReference type="AlphaFoldDB" id="A0A0M4DIW7"/>
<gene>
    <name evidence="1" type="ORF">DSOUD_2472</name>
</gene>
<reference evidence="1 2" key="1">
    <citation type="submission" date="2015-07" db="EMBL/GenBank/DDBJ databases">
        <title>Isolation and Genomic Characterization of a Novel Halophilic Metal-Reducing Deltaproteobacterium from the Deep Subsurface.</title>
        <authorList>
            <person name="Badalamenti J.P."/>
            <person name="Summers Z.M."/>
            <person name="Gralnick J.A."/>
            <person name="Bond D.R."/>
        </authorList>
    </citation>
    <scope>NUCLEOTIDE SEQUENCE [LARGE SCALE GENOMIC DNA]</scope>
    <source>
        <strain evidence="1 2">WTL</strain>
    </source>
</reference>
<dbReference type="OrthoDB" id="9775969at2"/>
<keyword evidence="2" id="KW-1185">Reference proteome</keyword>
<dbReference type="EMBL" id="CP010802">
    <property type="protein sequence ID" value="ALC17225.1"/>
    <property type="molecule type" value="Genomic_DNA"/>
</dbReference>
<dbReference type="PATRIC" id="fig|1603606.3.peg.2671"/>
<proteinExistence type="predicted"/>
<accession>A0A0M4DIW7</accession>
<dbReference type="KEGG" id="des:DSOUD_2472"/>
<name>A0A0M4DIW7_9BACT</name>
<protein>
    <recommendedName>
        <fullName evidence="3">DUF3047 domain-containing protein</fullName>
    </recommendedName>
</protein>
<dbReference type="STRING" id="1603606.DSOUD_2472"/>